<feature type="domain" description="Ubiquitin-like" evidence="17">
    <location>
        <begin position="18"/>
        <end position="90"/>
    </location>
</feature>
<dbReference type="GO" id="GO:0004722">
    <property type="term" value="F:protein serine/threonine phosphatase activity"/>
    <property type="evidence" value="ECO:0007669"/>
    <property type="project" value="UniProtKB-EC"/>
</dbReference>
<keyword evidence="10" id="KW-0904">Protein phosphatase</keyword>
<reference evidence="19" key="1">
    <citation type="submission" date="2020-03" db="EMBL/GenBank/DDBJ databases">
        <title>A high-quality chromosome-level genome assembly of a woody plant with both climbing and erect habits, Rhamnella rubrinervis.</title>
        <authorList>
            <person name="Lu Z."/>
            <person name="Yang Y."/>
            <person name="Zhu X."/>
            <person name="Sun Y."/>
        </authorList>
    </citation>
    <scope>NUCLEOTIDE SEQUENCE</scope>
    <source>
        <strain evidence="19">BYM</strain>
        <tissue evidence="19">Leaf</tissue>
    </source>
</reference>
<dbReference type="OrthoDB" id="1711508at2759"/>
<evidence type="ECO:0000256" key="7">
    <source>
        <dbReference type="ARBA" id="ARBA00022723"/>
    </source>
</evidence>
<dbReference type="Pfam" id="PF03031">
    <property type="entry name" value="NIF"/>
    <property type="match status" value="1"/>
</dbReference>
<evidence type="ECO:0000256" key="16">
    <source>
        <dbReference type="ARBA" id="ARBA00048336"/>
    </source>
</evidence>
<keyword evidence="10" id="KW-0378">Hydrolase</keyword>
<comment type="cofactor">
    <cofactor evidence="1">
        <name>Mg(2+)</name>
        <dbReference type="ChEBI" id="CHEBI:18420"/>
    </cofactor>
</comment>
<keyword evidence="6" id="KW-0472">Membrane</keyword>
<dbReference type="AlphaFoldDB" id="A0A8K0H2G7"/>
<dbReference type="InterPro" id="IPR029071">
    <property type="entry name" value="Ubiquitin-like_domsf"/>
</dbReference>
<evidence type="ECO:0000256" key="9">
    <source>
        <dbReference type="ARBA" id="ARBA00022842"/>
    </source>
</evidence>
<dbReference type="PROSITE" id="PS50969">
    <property type="entry name" value="FCP1"/>
    <property type="match status" value="1"/>
</dbReference>
<dbReference type="InterPro" id="IPR006918">
    <property type="entry name" value="COBRA_pln"/>
</dbReference>
<evidence type="ECO:0000256" key="1">
    <source>
        <dbReference type="ARBA" id="ARBA00001946"/>
    </source>
</evidence>
<evidence type="ECO:0000256" key="5">
    <source>
        <dbReference type="ARBA" id="ARBA00013081"/>
    </source>
</evidence>
<dbReference type="PROSITE" id="PS50053">
    <property type="entry name" value="UBIQUITIN_2"/>
    <property type="match status" value="1"/>
</dbReference>
<feature type="domain" description="FCP1 homology" evidence="18">
    <location>
        <begin position="146"/>
        <end position="307"/>
    </location>
</feature>
<dbReference type="InterPro" id="IPR004274">
    <property type="entry name" value="FCP1_dom"/>
</dbReference>
<comment type="catalytic activity">
    <reaction evidence="16">
        <text>O-phospho-L-threonyl-[protein] + H2O = L-threonyl-[protein] + phosphate</text>
        <dbReference type="Rhea" id="RHEA:47004"/>
        <dbReference type="Rhea" id="RHEA-COMP:11060"/>
        <dbReference type="Rhea" id="RHEA-COMP:11605"/>
        <dbReference type="ChEBI" id="CHEBI:15377"/>
        <dbReference type="ChEBI" id="CHEBI:30013"/>
        <dbReference type="ChEBI" id="CHEBI:43474"/>
        <dbReference type="ChEBI" id="CHEBI:61977"/>
        <dbReference type="EC" id="3.1.3.16"/>
    </reaction>
</comment>
<comment type="subcellular location">
    <subcellularLocation>
        <location evidence="3">Cell membrane</location>
        <topology evidence="3">Lipid-anchor</topology>
        <topology evidence="3">GPI-anchor</topology>
    </subcellularLocation>
    <subcellularLocation>
        <location evidence="2">Nucleus</location>
    </subcellularLocation>
</comment>
<comment type="similarity">
    <text evidence="4">Belongs to the COBRA family.</text>
</comment>
<keyword evidence="12" id="KW-0539">Nucleus</keyword>
<keyword evidence="7" id="KW-0479">Metal-binding</keyword>
<organism evidence="19 20">
    <name type="scientific">Rhamnella rubrinervis</name>
    <dbReference type="NCBI Taxonomy" id="2594499"/>
    <lineage>
        <taxon>Eukaryota</taxon>
        <taxon>Viridiplantae</taxon>
        <taxon>Streptophyta</taxon>
        <taxon>Embryophyta</taxon>
        <taxon>Tracheophyta</taxon>
        <taxon>Spermatophyta</taxon>
        <taxon>Magnoliopsida</taxon>
        <taxon>eudicotyledons</taxon>
        <taxon>Gunneridae</taxon>
        <taxon>Pentapetalae</taxon>
        <taxon>rosids</taxon>
        <taxon>fabids</taxon>
        <taxon>Rosales</taxon>
        <taxon>Rhamnaceae</taxon>
        <taxon>rhamnoid group</taxon>
        <taxon>Rhamneae</taxon>
        <taxon>Rhamnella</taxon>
    </lineage>
</organism>
<evidence type="ECO:0000256" key="14">
    <source>
        <dbReference type="ARBA" id="ARBA00032039"/>
    </source>
</evidence>
<dbReference type="GO" id="GO:0005886">
    <property type="term" value="C:plasma membrane"/>
    <property type="evidence" value="ECO:0007669"/>
    <property type="project" value="UniProtKB-SubCell"/>
</dbReference>
<dbReference type="SUPFAM" id="SSF54236">
    <property type="entry name" value="Ubiquitin-like"/>
    <property type="match status" value="1"/>
</dbReference>
<keyword evidence="6" id="KW-0336">GPI-anchor</keyword>
<dbReference type="Proteomes" id="UP000796880">
    <property type="component" value="Unassembled WGS sequence"/>
</dbReference>
<evidence type="ECO:0000259" key="18">
    <source>
        <dbReference type="PROSITE" id="PS50969"/>
    </source>
</evidence>
<evidence type="ECO:0000256" key="2">
    <source>
        <dbReference type="ARBA" id="ARBA00004123"/>
    </source>
</evidence>
<dbReference type="GO" id="GO:0098552">
    <property type="term" value="C:side of membrane"/>
    <property type="evidence" value="ECO:0007669"/>
    <property type="project" value="UniProtKB-KW"/>
</dbReference>
<evidence type="ECO:0000256" key="13">
    <source>
        <dbReference type="ARBA" id="ARBA00023288"/>
    </source>
</evidence>
<evidence type="ECO:0000259" key="17">
    <source>
        <dbReference type="PROSITE" id="PS50053"/>
    </source>
</evidence>
<name>A0A8K0H2G7_9ROSA</name>
<evidence type="ECO:0000256" key="11">
    <source>
        <dbReference type="ARBA" id="ARBA00023180"/>
    </source>
</evidence>
<sequence length="819" mass="92401">MDSGAGSASTTSLSEEELTLTVKWSGKENTVRVCGDDSVGELKRRICQLTNVLPKRQKLLYPKLLASKLADDSVLLCHLPLKSSLKMTMIGTVEDEIIVDQMGSPEIVDDFELGQDEAVDIKDKHVNKQKLKRRIDQYNIELRNPCREGKKLLVLDIDYTLFDHRSTAENPLELMRPYLHEFLTAAYVEYDIMIWSATSMKWVELKMGQLGVLNNPNYKITALLDHLAMITVQSDSRGIFDCKPLGLIWAQFPEFYSSKNTIMFDDLRRNFVMNPQNGLVIKPFKKAHSNRDNDQELVKLTQYLLSIAEWEDLSNLNHNNWPFFTEDDGKRRIPSLTSDAIKHPSRVHLVGLSFSDSQAFNRDCNCGPIIILKRDMSSSRPPAKSRLVRANDGFLIFLSPGANEAVLDGYNGVDPNGNITITWDFILQTDDNYDVTVSIHNLQLFRHVERPGWRVGWAWKGDEVIWNMWGAESTEQGDCSKFKGSQLPHCCEKQPTIVDLMPGAPYNMQVSNCCKGGVLTSMTQDPANNLAAFRLIVGSFTNNSTDIDMPTNFTLGLPGYSCADPFQVPPTKFSKDGGRRFTQALATWNVTCVYSEYRASAAPKCCVSLSAFYNDTIVPCPDCSCNCHGLPGVECVRPGETPSLLQLSPTQEPPPIVACSSHMCPIRVHWHVKQSYKEYWRVKITITNLNFVKNYSQWNLVMEHPNLQNVTQVFSFNYHALNQYRGTTNDTGMVWGIQYYNDELMVSGESGNVQSEMLLHKDEGIFTFSEGWAFPRRISFNGDECVMPLPDNYPTLPNTATTLSSSVLLFSLLMAFAFL</sequence>
<protein>
    <recommendedName>
        <fullName evidence="5">protein-serine/threonine phosphatase</fullName>
        <ecNumber evidence="5">3.1.3.16</ecNumber>
    </recommendedName>
    <alternativeName>
        <fullName evidence="14">Nuclear proteasome inhibitor UBLCP1</fullName>
    </alternativeName>
</protein>
<comment type="caution">
    <text evidence="19">The sequence shown here is derived from an EMBL/GenBank/DDBJ whole genome shotgun (WGS) entry which is preliminary data.</text>
</comment>
<keyword evidence="9" id="KW-0460">Magnesium</keyword>
<comment type="catalytic activity">
    <reaction evidence="15">
        <text>O-phospho-L-seryl-[protein] + H2O = L-seryl-[protein] + phosphate</text>
        <dbReference type="Rhea" id="RHEA:20629"/>
        <dbReference type="Rhea" id="RHEA-COMP:9863"/>
        <dbReference type="Rhea" id="RHEA-COMP:11604"/>
        <dbReference type="ChEBI" id="CHEBI:15377"/>
        <dbReference type="ChEBI" id="CHEBI:29999"/>
        <dbReference type="ChEBI" id="CHEBI:43474"/>
        <dbReference type="ChEBI" id="CHEBI:83421"/>
        <dbReference type="EC" id="3.1.3.16"/>
    </reaction>
</comment>
<dbReference type="GO" id="GO:0010215">
    <property type="term" value="P:cellulose microfibril organization"/>
    <property type="evidence" value="ECO:0007669"/>
    <property type="project" value="InterPro"/>
</dbReference>
<evidence type="ECO:0000313" key="19">
    <source>
        <dbReference type="EMBL" id="KAF3444444.1"/>
    </source>
</evidence>
<keyword evidence="8" id="KW-0732">Signal</keyword>
<gene>
    <name evidence="19" type="ORF">FNV43_RR14136</name>
</gene>
<evidence type="ECO:0000313" key="20">
    <source>
        <dbReference type="Proteomes" id="UP000796880"/>
    </source>
</evidence>
<dbReference type="Pfam" id="PF00240">
    <property type="entry name" value="ubiquitin"/>
    <property type="match status" value="1"/>
</dbReference>
<proteinExistence type="inferred from homology"/>
<dbReference type="InterPro" id="IPR023214">
    <property type="entry name" value="HAD_sf"/>
</dbReference>
<dbReference type="EMBL" id="VOIH02000006">
    <property type="protein sequence ID" value="KAF3444444.1"/>
    <property type="molecule type" value="Genomic_DNA"/>
</dbReference>
<dbReference type="CDD" id="cd01813">
    <property type="entry name" value="Ubl_UBLCP1"/>
    <property type="match status" value="1"/>
</dbReference>
<accession>A0A8K0H2G7</accession>
<dbReference type="SUPFAM" id="SSF56784">
    <property type="entry name" value="HAD-like"/>
    <property type="match status" value="1"/>
</dbReference>
<dbReference type="Pfam" id="PF25079">
    <property type="entry name" value="COB_C"/>
    <property type="match status" value="1"/>
</dbReference>
<dbReference type="InterPro" id="IPR056900">
    <property type="entry name" value="COB_C"/>
</dbReference>
<dbReference type="Pfam" id="PF04833">
    <property type="entry name" value="COBRA"/>
    <property type="match status" value="1"/>
</dbReference>
<keyword evidence="11" id="KW-0325">Glycoprotein</keyword>
<dbReference type="InterPro" id="IPR036412">
    <property type="entry name" value="HAD-like_sf"/>
</dbReference>
<dbReference type="SMART" id="SM00213">
    <property type="entry name" value="UBQ"/>
    <property type="match status" value="1"/>
</dbReference>
<dbReference type="SMART" id="SM00577">
    <property type="entry name" value="CPDc"/>
    <property type="match status" value="1"/>
</dbReference>
<evidence type="ECO:0000256" key="3">
    <source>
        <dbReference type="ARBA" id="ARBA00004609"/>
    </source>
</evidence>
<evidence type="ECO:0000256" key="10">
    <source>
        <dbReference type="ARBA" id="ARBA00022912"/>
    </source>
</evidence>
<evidence type="ECO:0000256" key="6">
    <source>
        <dbReference type="ARBA" id="ARBA00022622"/>
    </source>
</evidence>
<dbReference type="PANTHER" id="PTHR31673:SF30">
    <property type="entry name" value="COBRA-LIKE PROTEIN 6"/>
    <property type="match status" value="1"/>
</dbReference>
<dbReference type="Gene3D" id="3.40.50.1000">
    <property type="entry name" value="HAD superfamily/HAD-like"/>
    <property type="match status" value="1"/>
</dbReference>
<evidence type="ECO:0000256" key="12">
    <source>
        <dbReference type="ARBA" id="ARBA00023242"/>
    </source>
</evidence>
<evidence type="ECO:0000256" key="15">
    <source>
        <dbReference type="ARBA" id="ARBA00047761"/>
    </source>
</evidence>
<evidence type="ECO:0000256" key="4">
    <source>
        <dbReference type="ARBA" id="ARBA00005507"/>
    </source>
</evidence>
<dbReference type="Gene3D" id="3.10.20.90">
    <property type="entry name" value="Phosphatidylinositol 3-kinase Catalytic Subunit, Chain A, domain 1"/>
    <property type="match status" value="1"/>
</dbReference>
<dbReference type="GO" id="GO:0052324">
    <property type="term" value="P:plant-type cell wall cellulose biosynthetic process"/>
    <property type="evidence" value="ECO:0007669"/>
    <property type="project" value="TreeGrafter"/>
</dbReference>
<keyword evidence="20" id="KW-1185">Reference proteome</keyword>
<evidence type="ECO:0000256" key="8">
    <source>
        <dbReference type="ARBA" id="ARBA00022729"/>
    </source>
</evidence>
<dbReference type="InterPro" id="IPR000626">
    <property type="entry name" value="Ubiquitin-like_dom"/>
</dbReference>
<dbReference type="GO" id="GO:0046872">
    <property type="term" value="F:metal ion binding"/>
    <property type="evidence" value="ECO:0007669"/>
    <property type="project" value="UniProtKB-KW"/>
</dbReference>
<dbReference type="PANTHER" id="PTHR31673">
    <property type="entry name" value="PROTEIN COBRA"/>
    <property type="match status" value="1"/>
</dbReference>
<dbReference type="EC" id="3.1.3.16" evidence="5"/>
<dbReference type="NCBIfam" id="TIGR02245">
    <property type="entry name" value="HAD_IIID1"/>
    <property type="match status" value="1"/>
</dbReference>
<keyword evidence="13" id="KW-0449">Lipoprotein</keyword>
<dbReference type="InterPro" id="IPR011943">
    <property type="entry name" value="HAD-SF_hydro_IIID"/>
</dbReference>
<dbReference type="GO" id="GO:0005634">
    <property type="term" value="C:nucleus"/>
    <property type="evidence" value="ECO:0007669"/>
    <property type="project" value="UniProtKB-SubCell"/>
</dbReference>